<evidence type="ECO:0000313" key="2">
    <source>
        <dbReference type="EMBL" id="BAY81821.1"/>
    </source>
</evidence>
<organism evidence="2 3">
    <name type="scientific">Calothrix parasitica NIES-267</name>
    <dbReference type="NCBI Taxonomy" id="1973488"/>
    <lineage>
        <taxon>Bacteria</taxon>
        <taxon>Bacillati</taxon>
        <taxon>Cyanobacteriota</taxon>
        <taxon>Cyanophyceae</taxon>
        <taxon>Nostocales</taxon>
        <taxon>Calotrichaceae</taxon>
        <taxon>Calothrix</taxon>
    </lineage>
</organism>
<name>A0A1Z4LKQ3_9CYAN</name>
<feature type="domain" description="PPM-type phosphatase" evidence="1">
    <location>
        <begin position="18"/>
        <end position="238"/>
    </location>
</feature>
<dbReference type="OrthoDB" id="9805674at2"/>
<proteinExistence type="predicted"/>
<dbReference type="Proteomes" id="UP000218418">
    <property type="component" value="Chromosome"/>
</dbReference>
<dbReference type="EMBL" id="AP018227">
    <property type="protein sequence ID" value="BAY81821.1"/>
    <property type="molecule type" value="Genomic_DNA"/>
</dbReference>
<dbReference type="InterPro" id="IPR001932">
    <property type="entry name" value="PPM-type_phosphatase-like_dom"/>
</dbReference>
<protein>
    <submittedName>
        <fullName evidence="2">Protein-serine/threonine phosphatase</fullName>
    </submittedName>
</protein>
<dbReference type="Gene3D" id="3.60.40.10">
    <property type="entry name" value="PPM-type phosphatase domain"/>
    <property type="match status" value="1"/>
</dbReference>
<dbReference type="AlphaFoldDB" id="A0A1Z4LKQ3"/>
<reference evidence="2 3" key="1">
    <citation type="submission" date="2017-06" db="EMBL/GenBank/DDBJ databases">
        <title>Genome sequencing of cyanobaciteial culture collection at National Institute for Environmental Studies (NIES).</title>
        <authorList>
            <person name="Hirose Y."/>
            <person name="Shimura Y."/>
            <person name="Fujisawa T."/>
            <person name="Nakamura Y."/>
            <person name="Kawachi M."/>
        </authorList>
    </citation>
    <scope>NUCLEOTIDE SEQUENCE [LARGE SCALE GENOMIC DNA]</scope>
    <source>
        <strain evidence="2 3">NIES-267</strain>
    </source>
</reference>
<evidence type="ECO:0000259" key="1">
    <source>
        <dbReference type="Pfam" id="PF13672"/>
    </source>
</evidence>
<evidence type="ECO:0000313" key="3">
    <source>
        <dbReference type="Proteomes" id="UP000218418"/>
    </source>
</evidence>
<accession>A0A1Z4LKQ3</accession>
<dbReference type="SUPFAM" id="SSF81606">
    <property type="entry name" value="PP2C-like"/>
    <property type="match status" value="1"/>
</dbReference>
<dbReference type="InterPro" id="IPR036457">
    <property type="entry name" value="PPM-type-like_dom_sf"/>
</dbReference>
<sequence>MNSSIQKLHWRVVGASVCGTSHVKNSQLCQDAHHWEMLPDNILVAAAADGAGSASLGKVGAMVAVEAAIENISIKEVNQDILASDNSARSLLSEAILAAKTAVEEEAIASNRPPKDLATTLIIVVATPTVAVVAQIGDGVAVAKDSMGNLTALTVPDSGEYINETSFLTSPTALDSVQVNVWRQGITNIALLTDGLQMLAINMSVGLPHKPFFFPLFDFVAKAQELKGAKEQLVKFLRSDKITQRTDDDLTLIIAALSDS</sequence>
<dbReference type="Pfam" id="PF13672">
    <property type="entry name" value="PP2C_2"/>
    <property type="match status" value="1"/>
</dbReference>
<gene>
    <name evidence="2" type="ORF">NIES267_12980</name>
</gene>
<keyword evidence="3" id="KW-1185">Reference proteome</keyword>